<sequence>MDPSWTPLLLAIGAALVAFGVQWALGRILRPYREARRAGSEQVRASIALERERLDASAAGVRREAEALEAELAAAQRAADPPHEDGELEEGEGEDGHARGR</sequence>
<protein>
    <submittedName>
        <fullName evidence="2">Uncharacterized protein</fullName>
    </submittedName>
</protein>
<dbReference type="EMBL" id="BAAAKK010000004">
    <property type="protein sequence ID" value="GAA1422410.1"/>
    <property type="molecule type" value="Genomic_DNA"/>
</dbReference>
<reference evidence="2 3" key="1">
    <citation type="journal article" date="2019" name="Int. J. Syst. Evol. Microbiol.">
        <title>The Global Catalogue of Microorganisms (GCM) 10K type strain sequencing project: providing services to taxonomists for standard genome sequencing and annotation.</title>
        <authorList>
            <consortium name="The Broad Institute Genomics Platform"/>
            <consortium name="The Broad Institute Genome Sequencing Center for Infectious Disease"/>
            <person name="Wu L."/>
            <person name="Ma J."/>
        </authorList>
    </citation>
    <scope>NUCLEOTIDE SEQUENCE [LARGE SCALE GENOMIC DNA]</scope>
    <source>
        <strain evidence="2 3">JCM 12398</strain>
    </source>
</reference>
<dbReference type="Proteomes" id="UP001501266">
    <property type="component" value="Unassembled WGS sequence"/>
</dbReference>
<comment type="caution">
    <text evidence="2">The sequence shown here is derived from an EMBL/GenBank/DDBJ whole genome shotgun (WGS) entry which is preliminary data.</text>
</comment>
<organism evidence="2 3">
    <name type="scientific">Agrococcus citreus</name>
    <dbReference type="NCBI Taxonomy" id="84643"/>
    <lineage>
        <taxon>Bacteria</taxon>
        <taxon>Bacillati</taxon>
        <taxon>Actinomycetota</taxon>
        <taxon>Actinomycetes</taxon>
        <taxon>Micrococcales</taxon>
        <taxon>Microbacteriaceae</taxon>
        <taxon>Agrococcus</taxon>
    </lineage>
</organism>
<dbReference type="RefSeq" id="WP_343919033.1">
    <property type="nucleotide sequence ID" value="NZ_BAAAKK010000004.1"/>
</dbReference>
<evidence type="ECO:0000313" key="3">
    <source>
        <dbReference type="Proteomes" id="UP001501266"/>
    </source>
</evidence>
<proteinExistence type="predicted"/>
<gene>
    <name evidence="2" type="ORF">GCM10009640_15100</name>
</gene>
<name>A0ABN1YTP8_9MICO</name>
<feature type="region of interest" description="Disordered" evidence="1">
    <location>
        <begin position="71"/>
        <end position="101"/>
    </location>
</feature>
<evidence type="ECO:0000313" key="2">
    <source>
        <dbReference type="EMBL" id="GAA1422410.1"/>
    </source>
</evidence>
<evidence type="ECO:0000256" key="1">
    <source>
        <dbReference type="SAM" id="MobiDB-lite"/>
    </source>
</evidence>
<keyword evidence="3" id="KW-1185">Reference proteome</keyword>
<accession>A0ABN1YTP8</accession>